<evidence type="ECO:0000256" key="4">
    <source>
        <dbReference type="SAM" id="SignalP"/>
    </source>
</evidence>
<evidence type="ECO:0000259" key="5">
    <source>
        <dbReference type="Pfam" id="PF13472"/>
    </source>
</evidence>
<protein>
    <submittedName>
        <fullName evidence="6">Rhamnogalacturonan acetylesterase</fullName>
    </submittedName>
</protein>
<gene>
    <name evidence="6" type="ORF">ESZ00_07195</name>
</gene>
<comment type="caution">
    <text evidence="6">The sequence shown here is derived from an EMBL/GenBank/DDBJ whole genome shotgun (WGS) entry which is preliminary data.</text>
</comment>
<dbReference type="GO" id="GO:0016788">
    <property type="term" value="F:hydrolase activity, acting on ester bonds"/>
    <property type="evidence" value="ECO:0007669"/>
    <property type="project" value="UniProtKB-ARBA"/>
</dbReference>
<dbReference type="SUPFAM" id="SSF52266">
    <property type="entry name" value="SGNH hydrolase"/>
    <property type="match status" value="1"/>
</dbReference>
<dbReference type="Proteomes" id="UP000290253">
    <property type="component" value="Unassembled WGS sequence"/>
</dbReference>
<dbReference type="SUPFAM" id="SSF49785">
    <property type="entry name" value="Galactose-binding domain-like"/>
    <property type="match status" value="1"/>
</dbReference>
<dbReference type="Gene3D" id="3.40.50.1110">
    <property type="entry name" value="SGNH hydrolase"/>
    <property type="match status" value="1"/>
</dbReference>
<name>A0A4Q1SJ44_9BACT</name>
<evidence type="ECO:0000256" key="3">
    <source>
        <dbReference type="SAM" id="MobiDB-lite"/>
    </source>
</evidence>
<dbReference type="InterPro" id="IPR036514">
    <property type="entry name" value="SGNH_hydro_sf"/>
</dbReference>
<evidence type="ECO:0000313" key="7">
    <source>
        <dbReference type="Proteomes" id="UP000290253"/>
    </source>
</evidence>
<reference evidence="6 7" key="1">
    <citation type="journal article" date="2016" name="Int. J. Syst. Evol. Microbiol.">
        <title>Acidipila dinghuensis sp. nov., an acidobacterium isolated from forest soil.</title>
        <authorList>
            <person name="Jiang Y.W."/>
            <person name="Wang J."/>
            <person name="Chen M.H."/>
            <person name="Lv Y.Y."/>
            <person name="Qiu L.H."/>
        </authorList>
    </citation>
    <scope>NUCLEOTIDE SEQUENCE [LARGE SCALE GENOMIC DNA]</scope>
    <source>
        <strain evidence="6 7">DHOF10</strain>
    </source>
</reference>
<dbReference type="PANTHER" id="PTHR43695:SF1">
    <property type="entry name" value="RHAMNOGALACTURONAN ACETYLESTERASE"/>
    <property type="match status" value="1"/>
</dbReference>
<feature type="compositionally biased region" description="Basic and acidic residues" evidence="3">
    <location>
        <begin position="408"/>
        <end position="419"/>
    </location>
</feature>
<evidence type="ECO:0000256" key="1">
    <source>
        <dbReference type="ARBA" id="ARBA00008668"/>
    </source>
</evidence>
<dbReference type="CDD" id="cd01821">
    <property type="entry name" value="Rhamnogalacturan_acetylesterase_like"/>
    <property type="match status" value="1"/>
</dbReference>
<dbReference type="Gene3D" id="2.60.120.430">
    <property type="entry name" value="Galactose-binding lectin"/>
    <property type="match status" value="1"/>
</dbReference>
<dbReference type="InterPro" id="IPR037459">
    <property type="entry name" value="RhgT-like"/>
</dbReference>
<feature type="chain" id="PRO_5020245012" evidence="4">
    <location>
        <begin position="28"/>
        <end position="437"/>
    </location>
</feature>
<dbReference type="Pfam" id="PF13472">
    <property type="entry name" value="Lipase_GDSL_2"/>
    <property type="match status" value="1"/>
</dbReference>
<feature type="signal peptide" evidence="4">
    <location>
        <begin position="1"/>
        <end position="27"/>
    </location>
</feature>
<keyword evidence="2" id="KW-0378">Hydrolase</keyword>
<evidence type="ECO:0000256" key="2">
    <source>
        <dbReference type="ARBA" id="ARBA00022801"/>
    </source>
</evidence>
<evidence type="ECO:0000313" key="6">
    <source>
        <dbReference type="EMBL" id="RXS97654.1"/>
    </source>
</evidence>
<sequence>MTEIRSRCRIRTGVLLLICSVGAAAQAQRWQCGARHHAGATMLTPATHYSADTAGWDLGMAPQHDDASSCSSDSGSFFFSAPVAEGNYLVTVVLGGEARSQVTVKAEARRLMLKRVDVGARKHRTEQFVVNVRRPQFTDNTSAASSVRLKPREIGSLDWDEKLTLEFAGDHPAVQSITIEPAPTGTPTVYIAGDSTVTDQDREPWAAWGEMLPALFGPKIAIANHAESGETIKSFAGERRFPKIFSQIQAGDFLMMQFGHNDQKPGKGYISPEEYADLLRRYIDLARAKDATPILVTPMNRRTFDANGHITDTLAPYPDVVRKVGDEKHVTVIDLNAMSRTLYEAIGEANSRSLFVYAAANTYPEQTEALHDDTHFNSYGAWELARCVTLGLQQAHSPLAKYLRKPHERFDPHHPDATDRIAIPPTPFYDTQKPYER</sequence>
<proteinExistence type="inferred from homology"/>
<dbReference type="OrthoDB" id="9807041at2"/>
<dbReference type="PANTHER" id="PTHR43695">
    <property type="entry name" value="PUTATIVE (AFU_ORTHOLOGUE AFUA_2G17250)-RELATED"/>
    <property type="match status" value="1"/>
</dbReference>
<feature type="domain" description="SGNH hydrolase-type esterase" evidence="5">
    <location>
        <begin position="193"/>
        <end position="380"/>
    </location>
</feature>
<accession>A0A4Q1SJ44</accession>
<dbReference type="InterPro" id="IPR008979">
    <property type="entry name" value="Galactose-bd-like_sf"/>
</dbReference>
<organism evidence="6 7">
    <name type="scientific">Silvibacterium dinghuense</name>
    <dbReference type="NCBI Taxonomy" id="1560006"/>
    <lineage>
        <taxon>Bacteria</taxon>
        <taxon>Pseudomonadati</taxon>
        <taxon>Acidobacteriota</taxon>
        <taxon>Terriglobia</taxon>
        <taxon>Terriglobales</taxon>
        <taxon>Acidobacteriaceae</taxon>
        <taxon>Silvibacterium</taxon>
    </lineage>
</organism>
<feature type="region of interest" description="Disordered" evidence="3">
    <location>
        <begin position="407"/>
        <end position="437"/>
    </location>
</feature>
<comment type="similarity">
    <text evidence="1">Belongs to the 'GDSL' lipolytic enzyme family.</text>
</comment>
<dbReference type="EMBL" id="SDMK01000001">
    <property type="protein sequence ID" value="RXS97654.1"/>
    <property type="molecule type" value="Genomic_DNA"/>
</dbReference>
<keyword evidence="4" id="KW-0732">Signal</keyword>
<dbReference type="AlphaFoldDB" id="A0A4Q1SJ44"/>
<keyword evidence="7" id="KW-1185">Reference proteome</keyword>
<dbReference type="InterPro" id="IPR013830">
    <property type="entry name" value="SGNH_hydro"/>
</dbReference>